<feature type="transmembrane region" description="Helical" evidence="1">
    <location>
        <begin position="34"/>
        <end position="55"/>
    </location>
</feature>
<evidence type="ECO:0000256" key="1">
    <source>
        <dbReference type="SAM" id="Phobius"/>
    </source>
</evidence>
<dbReference type="AlphaFoldDB" id="A0A1F5XUW2"/>
<comment type="caution">
    <text evidence="2">The sequence shown here is derived from an EMBL/GenBank/DDBJ whole genome shotgun (WGS) entry which is preliminary data.</text>
</comment>
<dbReference type="EMBL" id="MFIP01000023">
    <property type="protein sequence ID" value="OGF91687.1"/>
    <property type="molecule type" value="Genomic_DNA"/>
</dbReference>
<accession>A0A1F5XUW2</accession>
<organism evidence="2 3">
    <name type="scientific">Candidatus Giovannonibacteria bacterium RIFCSPLOWO2_12_FULL_43_26</name>
    <dbReference type="NCBI Taxonomy" id="1798363"/>
    <lineage>
        <taxon>Bacteria</taxon>
        <taxon>Candidatus Giovannoniibacteriota</taxon>
    </lineage>
</organism>
<name>A0A1F5XUW2_9BACT</name>
<keyword evidence="1" id="KW-0812">Transmembrane</keyword>
<sequence>MFPFVQEPHGFLEKVVTANNTIPVIGKRDKQVRIFAVILWPIYYIGGTAMMWVGVQIENATVLAASIASWLGLT</sequence>
<keyword evidence="1" id="KW-0472">Membrane</keyword>
<gene>
    <name evidence="2" type="ORF">A3H05_02120</name>
</gene>
<protein>
    <submittedName>
        <fullName evidence="2">Uncharacterized protein</fullName>
    </submittedName>
</protein>
<evidence type="ECO:0000313" key="3">
    <source>
        <dbReference type="Proteomes" id="UP000177334"/>
    </source>
</evidence>
<proteinExistence type="predicted"/>
<evidence type="ECO:0000313" key="2">
    <source>
        <dbReference type="EMBL" id="OGF91687.1"/>
    </source>
</evidence>
<reference evidence="2 3" key="1">
    <citation type="journal article" date="2016" name="Nat. Commun.">
        <title>Thousands of microbial genomes shed light on interconnected biogeochemical processes in an aquifer system.</title>
        <authorList>
            <person name="Anantharaman K."/>
            <person name="Brown C.T."/>
            <person name="Hug L.A."/>
            <person name="Sharon I."/>
            <person name="Castelle C.J."/>
            <person name="Probst A.J."/>
            <person name="Thomas B.C."/>
            <person name="Singh A."/>
            <person name="Wilkins M.J."/>
            <person name="Karaoz U."/>
            <person name="Brodie E.L."/>
            <person name="Williams K.H."/>
            <person name="Hubbard S.S."/>
            <person name="Banfield J.F."/>
        </authorList>
    </citation>
    <scope>NUCLEOTIDE SEQUENCE [LARGE SCALE GENOMIC DNA]</scope>
</reference>
<dbReference type="Proteomes" id="UP000177334">
    <property type="component" value="Unassembled WGS sequence"/>
</dbReference>
<keyword evidence="1" id="KW-1133">Transmembrane helix</keyword>